<protein>
    <recommendedName>
        <fullName evidence="4">Carbohydrate deacetylase</fullName>
    </recommendedName>
</protein>
<evidence type="ECO:0000256" key="7">
    <source>
        <dbReference type="ARBA" id="ARBA00022842"/>
    </source>
</evidence>
<feature type="compositionally biased region" description="Pro residues" evidence="9">
    <location>
        <begin position="43"/>
        <end position="56"/>
    </location>
</feature>
<feature type="compositionally biased region" description="Low complexity" evidence="9">
    <location>
        <begin position="65"/>
        <end position="84"/>
    </location>
</feature>
<dbReference type="GO" id="GO:0046872">
    <property type="term" value="F:metal ion binding"/>
    <property type="evidence" value="ECO:0007669"/>
    <property type="project" value="UniProtKB-KW"/>
</dbReference>
<dbReference type="PANTHER" id="PTHR31609:SF1">
    <property type="entry name" value="CARBOHYDRATE DEACETYLASE"/>
    <property type="match status" value="1"/>
</dbReference>
<dbReference type="InterPro" id="IPR011330">
    <property type="entry name" value="Glyco_hydro/deAcase_b/a-brl"/>
</dbReference>
<dbReference type="OrthoDB" id="8908051at2759"/>
<dbReference type="PANTHER" id="PTHR31609">
    <property type="entry name" value="YDJC DEACETYLASE FAMILY MEMBER"/>
    <property type="match status" value="1"/>
</dbReference>
<comment type="cofactor">
    <cofactor evidence="1">
        <name>Mg(2+)</name>
        <dbReference type="ChEBI" id="CHEBI:18420"/>
    </cofactor>
</comment>
<gene>
    <name evidence="10" type="ORF">PTSG_04496</name>
</gene>
<proteinExistence type="inferred from homology"/>
<dbReference type="RefSeq" id="XP_004994589.1">
    <property type="nucleotide sequence ID" value="XM_004994532.1"/>
</dbReference>
<dbReference type="AlphaFoldDB" id="F2U8Q8"/>
<name>F2U8Q8_SALR5</name>
<comment type="function">
    <text evidence="2">Probably catalyzes the deacetylation of acetylated carbohydrates an important step in the degradation of oligosaccharides.</text>
</comment>
<keyword evidence="5" id="KW-0479">Metal-binding</keyword>
<dbReference type="FunCoup" id="F2U8Q8">
    <property type="interactions" value="35"/>
</dbReference>
<evidence type="ECO:0000256" key="9">
    <source>
        <dbReference type="SAM" id="MobiDB-lite"/>
    </source>
</evidence>
<evidence type="ECO:0000256" key="4">
    <source>
        <dbReference type="ARBA" id="ARBA00018477"/>
    </source>
</evidence>
<dbReference type="EMBL" id="GL832964">
    <property type="protein sequence ID" value="EGD72766.1"/>
    <property type="molecule type" value="Genomic_DNA"/>
</dbReference>
<dbReference type="eggNOG" id="ENOG502RYFJ">
    <property type="taxonomic scope" value="Eukaryota"/>
</dbReference>
<sequence length="379" mass="40336">MASREAARMANAVDLPLGLHFNLTEGVPLAHTGQRAIRARSPSVPPAHAPPPPPRPLAQALGGQLLLASSSSSSSSSLSSTGSTSPPPSPSTSSSVSSSASAPLAPPPAAIAPESAPTTSPSSPSRPATHMPRSVVHSASTPSRRPASAPDIESWRSHMQRRQQPTRAAHVGGDGMFHGKHGAFECAACWHTQEVASELRAQLEAFQAMTGRPCRHLDAHNHIFILPQVYTAIAQYSPTHLRSVRAPSFHRHHDHASTTLSPFLQRVVRCATKTRAAFDASGLRMTDAFVGLDYDRPSLTADDILRDMRALIAQGMRTCELMAHPGYPAIPPVGGCGNAGPDAFSQCNNRVVELRVLTDPALKRGLQELDIELISFHDL</sequence>
<dbReference type="STRING" id="946362.F2U8Q8"/>
<evidence type="ECO:0000256" key="5">
    <source>
        <dbReference type="ARBA" id="ARBA00022723"/>
    </source>
</evidence>
<evidence type="ECO:0000313" key="10">
    <source>
        <dbReference type="EMBL" id="EGD72766.1"/>
    </source>
</evidence>
<feature type="compositionally biased region" description="Low complexity" evidence="9">
    <location>
        <begin position="91"/>
        <end position="103"/>
    </location>
</feature>
<accession>F2U8Q8</accession>
<keyword evidence="7" id="KW-0460">Magnesium</keyword>
<dbReference type="GO" id="GO:0005975">
    <property type="term" value="P:carbohydrate metabolic process"/>
    <property type="evidence" value="ECO:0007669"/>
    <property type="project" value="InterPro"/>
</dbReference>
<comment type="similarity">
    <text evidence="3">Belongs to the YdjC deacetylase family.</text>
</comment>
<evidence type="ECO:0000256" key="8">
    <source>
        <dbReference type="ARBA" id="ARBA00023277"/>
    </source>
</evidence>
<dbReference type="InParanoid" id="F2U8Q8"/>
<dbReference type="GO" id="GO:0019213">
    <property type="term" value="F:deacetylase activity"/>
    <property type="evidence" value="ECO:0007669"/>
    <property type="project" value="TreeGrafter"/>
</dbReference>
<keyword evidence="8" id="KW-0119">Carbohydrate metabolism</keyword>
<evidence type="ECO:0000313" key="11">
    <source>
        <dbReference type="Proteomes" id="UP000007799"/>
    </source>
</evidence>
<feature type="region of interest" description="Disordered" evidence="9">
    <location>
        <begin position="34"/>
        <end position="174"/>
    </location>
</feature>
<evidence type="ECO:0000256" key="6">
    <source>
        <dbReference type="ARBA" id="ARBA00022801"/>
    </source>
</evidence>
<feature type="compositionally biased region" description="Low complexity" evidence="9">
    <location>
        <begin position="111"/>
        <end position="128"/>
    </location>
</feature>
<dbReference type="GO" id="GO:0016787">
    <property type="term" value="F:hydrolase activity"/>
    <property type="evidence" value="ECO:0007669"/>
    <property type="project" value="UniProtKB-KW"/>
</dbReference>
<feature type="compositionally biased region" description="Low complexity" evidence="9">
    <location>
        <begin position="138"/>
        <end position="150"/>
    </location>
</feature>
<evidence type="ECO:0000256" key="1">
    <source>
        <dbReference type="ARBA" id="ARBA00001946"/>
    </source>
</evidence>
<dbReference type="Gene3D" id="3.20.20.370">
    <property type="entry name" value="Glycoside hydrolase/deacetylase"/>
    <property type="match status" value="1"/>
</dbReference>
<evidence type="ECO:0000256" key="2">
    <source>
        <dbReference type="ARBA" id="ARBA00003451"/>
    </source>
</evidence>
<dbReference type="SUPFAM" id="SSF88713">
    <property type="entry name" value="Glycoside hydrolase/deacetylase"/>
    <property type="match status" value="1"/>
</dbReference>
<dbReference type="InterPro" id="IPR006879">
    <property type="entry name" value="YdjC-like"/>
</dbReference>
<evidence type="ECO:0000256" key="3">
    <source>
        <dbReference type="ARBA" id="ARBA00008843"/>
    </source>
</evidence>
<keyword evidence="6" id="KW-0378">Hydrolase</keyword>
<organism evidence="11">
    <name type="scientific">Salpingoeca rosetta (strain ATCC 50818 / BSB-021)</name>
    <dbReference type="NCBI Taxonomy" id="946362"/>
    <lineage>
        <taxon>Eukaryota</taxon>
        <taxon>Choanoflagellata</taxon>
        <taxon>Craspedida</taxon>
        <taxon>Salpingoecidae</taxon>
        <taxon>Salpingoeca</taxon>
    </lineage>
</organism>
<dbReference type="Pfam" id="PF04794">
    <property type="entry name" value="YdjC"/>
    <property type="match status" value="1"/>
</dbReference>
<dbReference type="KEGG" id="sre:PTSG_04496"/>
<keyword evidence="11" id="KW-1185">Reference proteome</keyword>
<dbReference type="Proteomes" id="UP000007799">
    <property type="component" value="Unassembled WGS sequence"/>
</dbReference>
<reference evidence="10" key="1">
    <citation type="submission" date="2009-08" db="EMBL/GenBank/DDBJ databases">
        <title>Annotation of Salpingoeca rosetta.</title>
        <authorList>
            <consortium name="The Broad Institute Genome Sequencing Platform"/>
            <person name="Russ C."/>
            <person name="Cuomo C."/>
            <person name="Burger G."/>
            <person name="Gray M.W."/>
            <person name="Holland P.W.H."/>
            <person name="King N."/>
            <person name="Lang F.B.F."/>
            <person name="Roger A.J."/>
            <person name="Ruiz-Trillo I."/>
            <person name="Young S.K."/>
            <person name="Zeng Q."/>
            <person name="Gargeya S."/>
            <person name="Alvarado L."/>
            <person name="Berlin A."/>
            <person name="Chapman S.B."/>
            <person name="Chen Z."/>
            <person name="Freedman E."/>
            <person name="Gellesch M."/>
            <person name="Goldberg J."/>
            <person name="Griggs A."/>
            <person name="Gujja S."/>
            <person name="Heilman E."/>
            <person name="Heiman D."/>
            <person name="Howarth C."/>
            <person name="Mehta T."/>
            <person name="Neiman D."/>
            <person name="Pearson M."/>
            <person name="Roberts A."/>
            <person name="Saif S."/>
            <person name="Shea T."/>
            <person name="Shenoy N."/>
            <person name="Sisk P."/>
            <person name="Stolte C."/>
            <person name="Sykes S."/>
            <person name="White J."/>
            <person name="Yandava C."/>
            <person name="Haas B."/>
            <person name="Nusbaum C."/>
            <person name="Birren B."/>
        </authorList>
    </citation>
    <scope>NUCLEOTIDE SEQUENCE [LARGE SCALE GENOMIC DNA]</scope>
    <source>
        <strain evidence="10">ATCC 50818</strain>
    </source>
</reference>
<dbReference type="GeneID" id="16075172"/>